<proteinExistence type="predicted"/>
<gene>
    <name evidence="1" type="ORF">HMPREF2132_04815</name>
</gene>
<evidence type="ECO:0000313" key="2">
    <source>
        <dbReference type="Proteomes" id="UP000029533"/>
    </source>
</evidence>
<accession>A0AAW3FG11</accession>
<comment type="caution">
    <text evidence="1">The sequence shown here is derived from an EMBL/GenBank/DDBJ whole genome shotgun (WGS) entry which is preliminary data.</text>
</comment>
<organism evidence="1 2">
    <name type="scientific">Prevotella histicola JCM 15637 = DNF00424</name>
    <dbReference type="NCBI Taxonomy" id="1236504"/>
    <lineage>
        <taxon>Bacteria</taxon>
        <taxon>Pseudomonadati</taxon>
        <taxon>Bacteroidota</taxon>
        <taxon>Bacteroidia</taxon>
        <taxon>Bacteroidales</taxon>
        <taxon>Prevotellaceae</taxon>
        <taxon>Prevotella</taxon>
    </lineage>
</organism>
<dbReference type="AlphaFoldDB" id="A0AAW3FG11"/>
<protein>
    <submittedName>
        <fullName evidence="1">Uncharacterized protein</fullName>
    </submittedName>
</protein>
<name>A0AAW3FG11_9BACT</name>
<evidence type="ECO:0000313" key="1">
    <source>
        <dbReference type="EMBL" id="KGF28026.1"/>
    </source>
</evidence>
<dbReference type="RefSeq" id="WP_036869596.1">
    <property type="nucleotide sequence ID" value="NZ_JRNJ01000050.1"/>
</dbReference>
<reference evidence="1 2" key="1">
    <citation type="submission" date="2014-07" db="EMBL/GenBank/DDBJ databases">
        <authorList>
            <person name="McCorrison J."/>
            <person name="Sanka R."/>
            <person name="Torralba M."/>
            <person name="Gillis M."/>
            <person name="Haft D.H."/>
            <person name="Methe B."/>
            <person name="Sutton G."/>
            <person name="Nelson K.E."/>
        </authorList>
    </citation>
    <scope>NUCLEOTIDE SEQUENCE [LARGE SCALE GENOMIC DNA]</scope>
    <source>
        <strain evidence="1 2">DNF00424</strain>
    </source>
</reference>
<sequence>MATHYTTYPKDNGIIGNNKLILILISAYIKSRERYSDHKLVNLTYEEISKKLCIPLITVKRTVPELCKNNKLFSNVEQVHNGNRLHNIYHFYKDYPNAFYISNDFFSPYKLEGLKQADKNKLKGFLLLLKCHCFNLTNKYYAKRMVKGKVSRSELATVLNMDSSIVGKYIEMASKYKLVKEFNKGLLITDKNIFPDYCKENDHETKIYHLLYNWCMRNDIIPPDRDNECLLKQISFRCNLTKEDLVELARKQNMTEQDLIADYKKHPHKYIGIFEHYLPYVLSKRIKGVTEVNLQYIAEVLNVKEVPKETTNKESYQFIM</sequence>
<dbReference type="EMBL" id="JRNJ01000050">
    <property type="protein sequence ID" value="KGF28026.1"/>
    <property type="molecule type" value="Genomic_DNA"/>
</dbReference>
<dbReference type="Proteomes" id="UP000029533">
    <property type="component" value="Unassembled WGS sequence"/>
</dbReference>